<accession>A0A1J1GKN8</accession>
<name>A0A1J1GKN8_PLARL</name>
<sequence length="214" mass="24873">MTRYSEHNTNTAKSFNRENLLIPKMCYTTQKRNISFFLKNFFFTLLILILKYSINSTCEFCSNEYNLGRSLDLRVKRILSDFTHLLKENKSESKVNLLDAMEKENIPENKVQQKIARNISLTQTEGKIDIPDQSKNENIVNKNKGTGEFVCSIIVNSYLYVIVPALLFTLVILKELSFIPCVSDADLTNLFLMYISSFLAIIFFYMQTFHNKNK</sequence>
<feature type="transmembrane region" description="Helical" evidence="1">
    <location>
        <begin position="153"/>
        <end position="173"/>
    </location>
</feature>
<dbReference type="EMBL" id="CVMU01000447">
    <property type="protein sequence ID" value="CRG85666.1"/>
    <property type="molecule type" value="Genomic_DNA"/>
</dbReference>
<dbReference type="GeneID" id="39739125"/>
<dbReference type="OMA" id="RYSEHNT"/>
<keyword evidence="3" id="KW-1185">Reference proteome</keyword>
<dbReference type="AlphaFoldDB" id="A0A1J1GKN8"/>
<keyword evidence="1" id="KW-0472">Membrane</keyword>
<gene>
    <name evidence="2" type="ORF">PRELSG_9901400</name>
</gene>
<protein>
    <submittedName>
        <fullName evidence="2">Fam-h protein</fullName>
    </submittedName>
</protein>
<dbReference type="Proteomes" id="UP000220158">
    <property type="component" value="Unassembled WGS sequence"/>
</dbReference>
<dbReference type="KEGG" id="prel:PRELSG_9901400"/>
<evidence type="ECO:0000256" key="1">
    <source>
        <dbReference type="SAM" id="Phobius"/>
    </source>
</evidence>
<organism evidence="2 3">
    <name type="scientific">Plasmodium relictum</name>
    <dbReference type="NCBI Taxonomy" id="85471"/>
    <lineage>
        <taxon>Eukaryota</taxon>
        <taxon>Sar</taxon>
        <taxon>Alveolata</taxon>
        <taxon>Apicomplexa</taxon>
        <taxon>Aconoidasida</taxon>
        <taxon>Haemosporida</taxon>
        <taxon>Plasmodiidae</taxon>
        <taxon>Plasmodium</taxon>
        <taxon>Plasmodium (Haemamoeba)</taxon>
    </lineage>
</organism>
<feature type="transmembrane region" description="Helical" evidence="1">
    <location>
        <begin position="185"/>
        <end position="206"/>
    </location>
</feature>
<keyword evidence="1" id="KW-0812">Transmembrane</keyword>
<keyword evidence="1" id="KW-1133">Transmembrane helix</keyword>
<dbReference type="RefSeq" id="XP_028531338.1">
    <property type="nucleotide sequence ID" value="XM_028677634.1"/>
</dbReference>
<dbReference type="VEuPathDB" id="PlasmoDB:PRELSG_9901400"/>
<reference evidence="2 3" key="1">
    <citation type="submission" date="2015-04" db="EMBL/GenBank/DDBJ databases">
        <authorList>
            <consortium name="Pathogen Informatics"/>
        </authorList>
    </citation>
    <scope>NUCLEOTIDE SEQUENCE [LARGE SCALE GENOMIC DNA]</scope>
    <source>
        <strain evidence="2 3">SGS1</strain>
    </source>
</reference>
<proteinExistence type="predicted"/>
<evidence type="ECO:0000313" key="2">
    <source>
        <dbReference type="EMBL" id="CRG85666.1"/>
    </source>
</evidence>
<evidence type="ECO:0000313" key="3">
    <source>
        <dbReference type="Proteomes" id="UP000220158"/>
    </source>
</evidence>